<feature type="domain" description="HTH marR-type" evidence="4">
    <location>
        <begin position="18"/>
        <end position="150"/>
    </location>
</feature>
<evidence type="ECO:0000313" key="5">
    <source>
        <dbReference type="EMBL" id="SDD48943.1"/>
    </source>
</evidence>
<keyword evidence="3" id="KW-0804">Transcription</keyword>
<dbReference type="PRINTS" id="PR00598">
    <property type="entry name" value="HTHMARR"/>
</dbReference>
<protein>
    <submittedName>
        <fullName evidence="5">DNA-binding transcriptional regulator, MarR family</fullName>
    </submittedName>
</protein>
<keyword evidence="6" id="KW-1185">Reference proteome</keyword>
<dbReference type="SMART" id="SM00418">
    <property type="entry name" value="HTH_ARSR"/>
    <property type="match status" value="1"/>
</dbReference>
<dbReference type="STRING" id="591205.SAMN05421538_101715"/>
<evidence type="ECO:0000256" key="3">
    <source>
        <dbReference type="ARBA" id="ARBA00023163"/>
    </source>
</evidence>
<dbReference type="InterPro" id="IPR036390">
    <property type="entry name" value="WH_DNA-bd_sf"/>
</dbReference>
<gene>
    <name evidence="5" type="ORF">SAMN05421538_101715</name>
</gene>
<dbReference type="GO" id="GO:0003700">
    <property type="term" value="F:DNA-binding transcription factor activity"/>
    <property type="evidence" value="ECO:0007669"/>
    <property type="project" value="InterPro"/>
</dbReference>
<accession>A0A1G6V6D5</accession>
<dbReference type="OrthoDB" id="7559832at2"/>
<dbReference type="GO" id="GO:0003677">
    <property type="term" value="F:DNA binding"/>
    <property type="evidence" value="ECO:0007669"/>
    <property type="project" value="UniProtKB-KW"/>
</dbReference>
<dbReference type="PROSITE" id="PS50995">
    <property type="entry name" value="HTH_MARR_2"/>
    <property type="match status" value="1"/>
</dbReference>
<dbReference type="Pfam" id="PF01047">
    <property type="entry name" value="MarR"/>
    <property type="match status" value="1"/>
</dbReference>
<dbReference type="InterPro" id="IPR036388">
    <property type="entry name" value="WH-like_DNA-bd_sf"/>
</dbReference>
<organism evidence="5 6">
    <name type="scientific">Paracoccus isoporae</name>
    <dbReference type="NCBI Taxonomy" id="591205"/>
    <lineage>
        <taxon>Bacteria</taxon>
        <taxon>Pseudomonadati</taxon>
        <taxon>Pseudomonadota</taxon>
        <taxon>Alphaproteobacteria</taxon>
        <taxon>Rhodobacterales</taxon>
        <taxon>Paracoccaceae</taxon>
        <taxon>Paracoccus</taxon>
    </lineage>
</organism>
<dbReference type="Gene3D" id="1.10.10.10">
    <property type="entry name" value="Winged helix-like DNA-binding domain superfamily/Winged helix DNA-binding domain"/>
    <property type="match status" value="1"/>
</dbReference>
<dbReference type="SMART" id="SM00347">
    <property type="entry name" value="HTH_MARR"/>
    <property type="match status" value="1"/>
</dbReference>
<dbReference type="AlphaFoldDB" id="A0A1G6V6D5"/>
<name>A0A1G6V6D5_9RHOB</name>
<evidence type="ECO:0000256" key="1">
    <source>
        <dbReference type="ARBA" id="ARBA00023015"/>
    </source>
</evidence>
<sequence length="155" mass="17904">MSMRTDRQIRPAGKTALEQMPSYRLNHIVHQYQQTVQSRLRSVGVSMLKMRIIMSLRSYGQLTVSELCNHAIAEQPTMSRALDSLEQQGFVRREQSRVDSRLRLVTLTDDGRRVGEEIHPVIMEINARMTDGLEPEQREAFSQHLGQILNNLRTM</sequence>
<dbReference type="SUPFAM" id="SSF46785">
    <property type="entry name" value="Winged helix' DNA-binding domain"/>
    <property type="match status" value="1"/>
</dbReference>
<reference evidence="5 6" key="1">
    <citation type="submission" date="2016-10" db="EMBL/GenBank/DDBJ databases">
        <authorList>
            <person name="de Groot N.N."/>
        </authorList>
    </citation>
    <scope>NUCLEOTIDE SEQUENCE [LARGE SCALE GENOMIC DNA]</scope>
    <source>
        <strain evidence="5 6">DSM 22220</strain>
    </source>
</reference>
<evidence type="ECO:0000259" key="4">
    <source>
        <dbReference type="PROSITE" id="PS50995"/>
    </source>
</evidence>
<dbReference type="EMBL" id="FNAH01000001">
    <property type="protein sequence ID" value="SDD48943.1"/>
    <property type="molecule type" value="Genomic_DNA"/>
</dbReference>
<dbReference type="Proteomes" id="UP000199344">
    <property type="component" value="Unassembled WGS sequence"/>
</dbReference>
<dbReference type="PANTHER" id="PTHR42756:SF1">
    <property type="entry name" value="TRANSCRIPTIONAL REPRESSOR OF EMRAB OPERON"/>
    <property type="match status" value="1"/>
</dbReference>
<dbReference type="InterPro" id="IPR000835">
    <property type="entry name" value="HTH_MarR-typ"/>
</dbReference>
<evidence type="ECO:0000313" key="6">
    <source>
        <dbReference type="Proteomes" id="UP000199344"/>
    </source>
</evidence>
<dbReference type="InterPro" id="IPR001845">
    <property type="entry name" value="HTH_ArsR_DNA-bd_dom"/>
</dbReference>
<dbReference type="PANTHER" id="PTHR42756">
    <property type="entry name" value="TRANSCRIPTIONAL REGULATOR, MARR"/>
    <property type="match status" value="1"/>
</dbReference>
<evidence type="ECO:0000256" key="2">
    <source>
        <dbReference type="ARBA" id="ARBA00023125"/>
    </source>
</evidence>
<keyword evidence="2 5" id="KW-0238">DNA-binding</keyword>
<proteinExistence type="predicted"/>
<keyword evidence="1" id="KW-0805">Transcription regulation</keyword>